<evidence type="ECO:0000313" key="7">
    <source>
        <dbReference type="Proteomes" id="UP000011651"/>
    </source>
</evidence>
<feature type="domain" description="Blue (type 1) copper" evidence="5">
    <location>
        <begin position="45"/>
        <end position="166"/>
    </location>
</feature>
<evidence type="ECO:0000256" key="2">
    <source>
        <dbReference type="ARBA" id="ARBA00023008"/>
    </source>
</evidence>
<name>L9U8A7_9GAMM</name>
<dbReference type="Pfam" id="PF00127">
    <property type="entry name" value="Copper-bind"/>
    <property type="match status" value="1"/>
</dbReference>
<keyword evidence="1" id="KW-0479">Metal-binding</keyword>
<feature type="compositionally biased region" description="Basic and acidic residues" evidence="3">
    <location>
        <begin position="104"/>
        <end position="117"/>
    </location>
</feature>
<dbReference type="GeneID" id="69280297"/>
<dbReference type="Proteomes" id="UP000011651">
    <property type="component" value="Unassembled WGS sequence"/>
</dbReference>
<keyword evidence="2" id="KW-0186">Copper</keyword>
<organism evidence="6 7">
    <name type="scientific">Vreelandella titanicae BH1</name>
    <dbReference type="NCBI Taxonomy" id="1204738"/>
    <lineage>
        <taxon>Bacteria</taxon>
        <taxon>Pseudomonadati</taxon>
        <taxon>Pseudomonadota</taxon>
        <taxon>Gammaproteobacteria</taxon>
        <taxon>Oceanospirillales</taxon>
        <taxon>Halomonadaceae</taxon>
        <taxon>Vreelandella</taxon>
    </lineage>
</organism>
<dbReference type="SUPFAM" id="SSF49503">
    <property type="entry name" value="Cupredoxins"/>
    <property type="match status" value="1"/>
</dbReference>
<dbReference type="AlphaFoldDB" id="L9U8A7"/>
<feature type="region of interest" description="Disordered" evidence="3">
    <location>
        <begin position="99"/>
        <end position="123"/>
    </location>
</feature>
<keyword evidence="4" id="KW-0732">Signal</keyword>
<dbReference type="Gene3D" id="2.60.40.420">
    <property type="entry name" value="Cupredoxins - blue copper proteins"/>
    <property type="match status" value="1"/>
</dbReference>
<dbReference type="InterPro" id="IPR008972">
    <property type="entry name" value="Cupredoxin"/>
</dbReference>
<dbReference type="GO" id="GO:0005507">
    <property type="term" value="F:copper ion binding"/>
    <property type="evidence" value="ECO:0007669"/>
    <property type="project" value="InterPro"/>
</dbReference>
<evidence type="ECO:0000256" key="4">
    <source>
        <dbReference type="SAM" id="SignalP"/>
    </source>
</evidence>
<dbReference type="PATRIC" id="fig|1204738.3.peg.3613"/>
<dbReference type="RefSeq" id="WP_009287909.1">
    <property type="nucleotide sequence ID" value="NZ_AOPO01000011.1"/>
</dbReference>
<protein>
    <submittedName>
        <fullName evidence="6">Cupredoxin</fullName>
    </submittedName>
</protein>
<dbReference type="PANTHER" id="PTHR38439">
    <property type="entry name" value="AURACYANIN-B"/>
    <property type="match status" value="1"/>
</dbReference>
<gene>
    <name evidence="6" type="ORF">HALTITAN_2381</name>
</gene>
<comment type="caution">
    <text evidence="6">The sequence shown here is derived from an EMBL/GenBank/DDBJ whole genome shotgun (WGS) entry which is preliminary data.</text>
</comment>
<evidence type="ECO:0000256" key="3">
    <source>
        <dbReference type="SAM" id="MobiDB-lite"/>
    </source>
</evidence>
<evidence type="ECO:0000313" key="6">
    <source>
        <dbReference type="EMBL" id="ELY20876.1"/>
    </source>
</evidence>
<dbReference type="PANTHER" id="PTHR38439:SF3">
    <property type="entry name" value="COPPER-RESISTANT CUPROPROTEIN COPI"/>
    <property type="match status" value="1"/>
</dbReference>
<dbReference type="EMBL" id="AOPO01000011">
    <property type="protein sequence ID" value="ELY20876.1"/>
    <property type="molecule type" value="Genomic_DNA"/>
</dbReference>
<feature type="signal peptide" evidence="4">
    <location>
        <begin position="1"/>
        <end position="25"/>
    </location>
</feature>
<feature type="chain" id="PRO_5004002936" evidence="4">
    <location>
        <begin position="26"/>
        <end position="168"/>
    </location>
</feature>
<sequence>MMRKTYLTYSLLTISLCVMGSTSWAAGEHDGSLNDASSADVDRTISFEAGDMWFDPEDIQVTAGETIKFEISNTGNLEHEFVIGDKAAQEEHRKMMQEMSSGHGEGHGGHGGHDMAEGAHGGQMPSITIGGGETKTLVWTASSDVDSLEYACNIPGHYESGMYGDINF</sequence>
<dbReference type="InterPro" id="IPR000923">
    <property type="entry name" value="BlueCu_1"/>
</dbReference>
<accession>L9U8A7</accession>
<proteinExistence type="predicted"/>
<dbReference type="GO" id="GO:0009055">
    <property type="term" value="F:electron transfer activity"/>
    <property type="evidence" value="ECO:0007669"/>
    <property type="project" value="InterPro"/>
</dbReference>
<evidence type="ECO:0000256" key="1">
    <source>
        <dbReference type="ARBA" id="ARBA00022723"/>
    </source>
</evidence>
<dbReference type="InterPro" id="IPR050845">
    <property type="entry name" value="Cu-binding_ET"/>
</dbReference>
<reference evidence="6 7" key="1">
    <citation type="journal article" date="2013" name="Genome Announc.">
        <title>Draft Genome of the Marine Gammaproteobacterium Halomonas titanicae.</title>
        <authorList>
            <person name="Sanchez-Porro C."/>
            <person name="de la Haba R.R."/>
            <person name="Cruz-Hernandez N."/>
            <person name="Gonzalez J.M."/>
            <person name="Reyes-Guirao C."/>
            <person name="Navarro-Sampedro L."/>
            <person name="Carballo M."/>
            <person name="Ventosa A."/>
        </authorList>
    </citation>
    <scope>NUCLEOTIDE SEQUENCE [LARGE SCALE GENOMIC DNA]</scope>
    <source>
        <strain evidence="6 7">BH1</strain>
    </source>
</reference>
<evidence type="ECO:0000259" key="5">
    <source>
        <dbReference type="Pfam" id="PF00127"/>
    </source>
</evidence>